<evidence type="ECO:0000259" key="2">
    <source>
        <dbReference type="Pfam" id="PF01464"/>
    </source>
</evidence>
<gene>
    <name evidence="3" type="ORF">GCM10025791_02670</name>
</gene>
<sequence>MAVWVLSSELSWANPSDSGQEVDPALRQLLLNTIANSQSFADKYDAEVWFVGMSERLRPFIKDPAKRMALLRKVHHYANVHDVQPSLVLAVIEIESHFNQYAVSRVGAQGVMQVMPFWKDEIGRPDDNLIDLETNLQYGITILRHYLDREKGKWPEALARYNGSYGSYRYSIKVMDAWHRRWK</sequence>
<comment type="caution">
    <text evidence="3">The sequence shown here is derived from an EMBL/GenBank/DDBJ whole genome shotgun (WGS) entry which is preliminary data.</text>
</comment>
<evidence type="ECO:0000313" key="3">
    <source>
        <dbReference type="EMBL" id="GAA4930271.1"/>
    </source>
</evidence>
<feature type="domain" description="Transglycosylase SLT" evidence="2">
    <location>
        <begin position="78"/>
        <end position="168"/>
    </location>
</feature>
<accession>A0AAV3TWM3</accession>
<name>A0AAV3TWM3_9ALTE</name>
<dbReference type="InterPro" id="IPR023346">
    <property type="entry name" value="Lysozyme-like_dom_sf"/>
</dbReference>
<organism evidence="3 4">
    <name type="scientific">Halioxenophilus aromaticivorans</name>
    <dbReference type="NCBI Taxonomy" id="1306992"/>
    <lineage>
        <taxon>Bacteria</taxon>
        <taxon>Pseudomonadati</taxon>
        <taxon>Pseudomonadota</taxon>
        <taxon>Gammaproteobacteria</taxon>
        <taxon>Alteromonadales</taxon>
        <taxon>Alteromonadaceae</taxon>
        <taxon>Halioxenophilus</taxon>
    </lineage>
</organism>
<protein>
    <recommendedName>
        <fullName evidence="2">Transglycosylase SLT domain-containing protein</fullName>
    </recommendedName>
</protein>
<keyword evidence="4" id="KW-1185">Reference proteome</keyword>
<evidence type="ECO:0000256" key="1">
    <source>
        <dbReference type="ARBA" id="ARBA00007734"/>
    </source>
</evidence>
<dbReference type="EMBL" id="BAABLX010000001">
    <property type="protein sequence ID" value="GAA4930271.1"/>
    <property type="molecule type" value="Genomic_DNA"/>
</dbReference>
<dbReference type="PANTHER" id="PTHR37423:SF2">
    <property type="entry name" value="MEMBRANE-BOUND LYTIC MUREIN TRANSGLYCOSYLASE C"/>
    <property type="match status" value="1"/>
</dbReference>
<reference evidence="4" key="1">
    <citation type="journal article" date="2019" name="Int. J. Syst. Evol. Microbiol.">
        <title>The Global Catalogue of Microorganisms (GCM) 10K type strain sequencing project: providing services to taxonomists for standard genome sequencing and annotation.</title>
        <authorList>
            <consortium name="The Broad Institute Genomics Platform"/>
            <consortium name="The Broad Institute Genome Sequencing Center for Infectious Disease"/>
            <person name="Wu L."/>
            <person name="Ma J."/>
        </authorList>
    </citation>
    <scope>NUCLEOTIDE SEQUENCE [LARGE SCALE GENOMIC DNA]</scope>
    <source>
        <strain evidence="4">JCM 19134</strain>
    </source>
</reference>
<dbReference type="SUPFAM" id="SSF53955">
    <property type="entry name" value="Lysozyme-like"/>
    <property type="match status" value="1"/>
</dbReference>
<dbReference type="Gene3D" id="1.10.530.10">
    <property type="match status" value="1"/>
</dbReference>
<proteinExistence type="inferred from homology"/>
<evidence type="ECO:0000313" key="4">
    <source>
        <dbReference type="Proteomes" id="UP001409585"/>
    </source>
</evidence>
<dbReference type="PANTHER" id="PTHR37423">
    <property type="entry name" value="SOLUBLE LYTIC MUREIN TRANSGLYCOSYLASE-RELATED"/>
    <property type="match status" value="1"/>
</dbReference>
<dbReference type="RefSeq" id="WP_345415859.1">
    <property type="nucleotide sequence ID" value="NZ_AP031496.1"/>
</dbReference>
<dbReference type="AlphaFoldDB" id="A0AAV3TWM3"/>
<comment type="similarity">
    <text evidence="1">Belongs to the transglycosylase Slt family.</text>
</comment>
<dbReference type="Proteomes" id="UP001409585">
    <property type="component" value="Unassembled WGS sequence"/>
</dbReference>
<dbReference type="CDD" id="cd00254">
    <property type="entry name" value="LT-like"/>
    <property type="match status" value="1"/>
</dbReference>
<dbReference type="Pfam" id="PF01464">
    <property type="entry name" value="SLT"/>
    <property type="match status" value="1"/>
</dbReference>
<dbReference type="InterPro" id="IPR008258">
    <property type="entry name" value="Transglycosylase_SLT_dom_1"/>
</dbReference>